<proteinExistence type="predicted"/>
<reference evidence="1" key="1">
    <citation type="submission" date="2020-05" db="UniProtKB">
        <authorList>
            <consortium name="EnsemblMetazoa"/>
        </authorList>
    </citation>
    <scope>IDENTIFICATION</scope>
    <source>
        <strain evidence="1">FUMOZ</strain>
    </source>
</reference>
<evidence type="ECO:0000313" key="1">
    <source>
        <dbReference type="EnsemblMetazoa" id="AFUN021024-PA"/>
    </source>
</evidence>
<accession>A0A4Y0BNS7</accession>
<sequence length="40" mass="4642">MQTIWEGYGARKFLNLRLFDESATRKRLTESVEAPGNTVR</sequence>
<dbReference type="VEuPathDB" id="VectorBase:AFUN021024"/>
<protein>
    <submittedName>
        <fullName evidence="1">Uncharacterized protein</fullName>
    </submittedName>
</protein>
<name>A0A4Y0BNS7_ANOFN</name>
<dbReference type="EnsemblMetazoa" id="AFUN021024-RA">
    <property type="protein sequence ID" value="AFUN021024-PA"/>
    <property type="gene ID" value="AFUN021024"/>
</dbReference>
<dbReference type="AlphaFoldDB" id="A0A4Y0BNS7"/>
<organism evidence="1">
    <name type="scientific">Anopheles funestus</name>
    <name type="common">African malaria mosquito</name>
    <dbReference type="NCBI Taxonomy" id="62324"/>
    <lineage>
        <taxon>Eukaryota</taxon>
        <taxon>Metazoa</taxon>
        <taxon>Ecdysozoa</taxon>
        <taxon>Arthropoda</taxon>
        <taxon>Hexapoda</taxon>
        <taxon>Insecta</taxon>
        <taxon>Pterygota</taxon>
        <taxon>Neoptera</taxon>
        <taxon>Endopterygota</taxon>
        <taxon>Diptera</taxon>
        <taxon>Nematocera</taxon>
        <taxon>Culicoidea</taxon>
        <taxon>Culicidae</taxon>
        <taxon>Anophelinae</taxon>
        <taxon>Anopheles</taxon>
    </lineage>
</organism>